<name>A0A160IR96_9BACL</name>
<dbReference type="InterPro" id="IPR052531">
    <property type="entry name" value="CarD-like_regulator"/>
</dbReference>
<gene>
    <name evidence="1" type="ORF">ABE65_020370</name>
</gene>
<dbReference type="RefSeq" id="WP_066399106.1">
    <property type="nucleotide sequence ID" value="NZ_CP015378.1"/>
</dbReference>
<dbReference type="SUPFAM" id="SSF141259">
    <property type="entry name" value="CarD-like"/>
    <property type="match status" value="1"/>
</dbReference>
<dbReference type="STRING" id="1221500.ABE65_020370"/>
<sequence length="153" mass="17699">MFQVGDNIVYPMHGVGVIEAIEEKEFPDEKQQYYVIKMSVSNMQVMIPACKIMNSKIRPVTELLALKQIMHDFQNGESETLLTWKERYKVNTDKLKTGEIREGAEVVRDLMRMKKEKTLNASEKKMLENAYGFLISELEVIKGITETQIKSFC</sequence>
<dbReference type="InterPro" id="IPR003711">
    <property type="entry name" value="CarD-like/TRCF_RID"/>
</dbReference>
<keyword evidence="2" id="KW-1185">Reference proteome</keyword>
<dbReference type="AlphaFoldDB" id="A0A160IR96"/>
<dbReference type="Gene3D" id="2.40.10.170">
    <property type="match status" value="1"/>
</dbReference>
<dbReference type="PANTHER" id="PTHR38447:SF1">
    <property type="entry name" value="RNA POLYMERASE-BINDING TRANSCRIPTION FACTOR CARD"/>
    <property type="match status" value="1"/>
</dbReference>
<evidence type="ECO:0000313" key="1">
    <source>
        <dbReference type="EMBL" id="ANC79028.1"/>
    </source>
</evidence>
<dbReference type="Pfam" id="PF02559">
    <property type="entry name" value="CarD_TRCF_RID"/>
    <property type="match status" value="1"/>
</dbReference>
<dbReference type="Pfam" id="PF21095">
    <property type="entry name" value="CarD_C"/>
    <property type="match status" value="1"/>
</dbReference>
<dbReference type="Gene3D" id="1.20.58.1290">
    <property type="entry name" value="CarD-like, C-terminal domain"/>
    <property type="match status" value="1"/>
</dbReference>
<organism evidence="1 2">
    <name type="scientific">Fictibacillus phosphorivorans</name>
    <dbReference type="NCBI Taxonomy" id="1221500"/>
    <lineage>
        <taxon>Bacteria</taxon>
        <taxon>Bacillati</taxon>
        <taxon>Bacillota</taxon>
        <taxon>Bacilli</taxon>
        <taxon>Bacillales</taxon>
        <taxon>Fictibacillaceae</taxon>
        <taxon>Fictibacillus</taxon>
    </lineage>
</organism>
<dbReference type="SMART" id="SM01058">
    <property type="entry name" value="CarD_TRCF"/>
    <property type="match status" value="1"/>
</dbReference>
<dbReference type="Proteomes" id="UP000076623">
    <property type="component" value="Chromosome"/>
</dbReference>
<dbReference type="KEGG" id="fpn:ABE65_020370"/>
<dbReference type="InterPro" id="IPR036101">
    <property type="entry name" value="CarD-like/TRCF_RID_sf"/>
</dbReference>
<dbReference type="GO" id="GO:0009303">
    <property type="term" value="P:rRNA transcription"/>
    <property type="evidence" value="ECO:0007669"/>
    <property type="project" value="TreeGrafter"/>
</dbReference>
<dbReference type="InterPro" id="IPR042215">
    <property type="entry name" value="CarD-like_C"/>
</dbReference>
<evidence type="ECO:0000313" key="2">
    <source>
        <dbReference type="Proteomes" id="UP000076623"/>
    </source>
</evidence>
<dbReference type="OrthoDB" id="9786074at2"/>
<reference evidence="1 2" key="1">
    <citation type="submission" date="2016-04" db="EMBL/GenBank/DDBJ databases">
        <title>Complete genome sequence of Fictibacillus phosphorivorans G25-29, a strain toxic to nematodes.</title>
        <authorList>
            <person name="Zheng Z."/>
        </authorList>
    </citation>
    <scope>NUCLEOTIDE SEQUENCE [LARGE SCALE GENOMIC DNA]</scope>
    <source>
        <strain evidence="1 2">G25-29</strain>
    </source>
</reference>
<dbReference type="PANTHER" id="PTHR38447">
    <property type="entry name" value="TRANSCRIPTION FACTOR YDEB-RELATED"/>
    <property type="match status" value="1"/>
</dbReference>
<dbReference type="InterPro" id="IPR048792">
    <property type="entry name" value="CarD_C"/>
</dbReference>
<proteinExistence type="predicted"/>
<protein>
    <submittedName>
        <fullName evidence="1">Transcription factor YdeB</fullName>
    </submittedName>
</protein>
<accession>A0A160IR96</accession>
<dbReference type="EMBL" id="CP015378">
    <property type="protein sequence ID" value="ANC79028.1"/>
    <property type="molecule type" value="Genomic_DNA"/>
</dbReference>